<feature type="domain" description="Alpha/beta hydrolase fold-3" evidence="2">
    <location>
        <begin position="53"/>
        <end position="245"/>
    </location>
</feature>
<evidence type="ECO:0000256" key="1">
    <source>
        <dbReference type="ARBA" id="ARBA00022801"/>
    </source>
</evidence>
<evidence type="ECO:0000313" key="3">
    <source>
        <dbReference type="EMBL" id="NDO88173.1"/>
    </source>
</evidence>
<dbReference type="SUPFAM" id="SSF53474">
    <property type="entry name" value="alpha/beta-Hydrolases"/>
    <property type="match status" value="1"/>
</dbReference>
<dbReference type="Gene3D" id="3.40.50.1820">
    <property type="entry name" value="alpha/beta hydrolase"/>
    <property type="match status" value="1"/>
</dbReference>
<reference evidence="3 4" key="1">
    <citation type="journal article" date="2021" name="Arch. Microbiol.">
        <title>Cellulosimicrobium fucosivorans sp. nov., isolated from San Elijo Lagoon, contains a fucose metabolic pathway linked to carotenoid production.</title>
        <authorList>
            <person name="Aviles F.A."/>
            <person name="Kyndt J.A."/>
        </authorList>
    </citation>
    <scope>NUCLEOTIDE SEQUENCE [LARGE SCALE GENOMIC DNA]</scope>
    <source>
        <strain evidence="3 4">SE3</strain>
    </source>
</reference>
<sequence length="274" mass="28441">MDDAQVARLRRDAHERALRRPRLPFAGTVHDEARDGVGLRRYVPEASDAGTAVVFLHGGYGLLGDLELQDGPCRRLATALTAPVVAVDYRLAPEASLAESAEDALTALALLAAEGVGRLALVGDSAGGTVAVAAARRAHGTPLAPAWLALTNPNLDLTLGSFDAARPGGPDPALSAASFRAWTRVEDLADAPRFDLDASALPPTFLAVGDQDALLPEARALAEACARDGVRCELLELPGASHGFLGGDDAPAVLARLRAFVRDSAAADTRAPRP</sequence>
<name>A0ABX0BB43_9MICO</name>
<organism evidence="3 4">
    <name type="scientific">Cellulosimicrobium composti</name>
    <dbReference type="NCBI Taxonomy" id="2672572"/>
    <lineage>
        <taxon>Bacteria</taxon>
        <taxon>Bacillati</taxon>
        <taxon>Actinomycetota</taxon>
        <taxon>Actinomycetes</taxon>
        <taxon>Micrococcales</taxon>
        <taxon>Promicromonosporaceae</taxon>
        <taxon>Cellulosimicrobium</taxon>
    </lineage>
</organism>
<dbReference type="EMBL" id="JAAFAN010000003">
    <property type="protein sequence ID" value="NDO88173.1"/>
    <property type="molecule type" value="Genomic_DNA"/>
</dbReference>
<dbReference type="PANTHER" id="PTHR48081">
    <property type="entry name" value="AB HYDROLASE SUPERFAMILY PROTEIN C4A8.06C"/>
    <property type="match status" value="1"/>
</dbReference>
<dbReference type="InterPro" id="IPR029058">
    <property type="entry name" value="AB_hydrolase_fold"/>
</dbReference>
<dbReference type="RefSeq" id="WP_024840962.1">
    <property type="nucleotide sequence ID" value="NZ_JAAFAN010000003.1"/>
</dbReference>
<comment type="caution">
    <text evidence="3">The sequence shown here is derived from an EMBL/GenBank/DDBJ whole genome shotgun (WGS) entry which is preliminary data.</text>
</comment>
<dbReference type="PANTHER" id="PTHR48081:SF8">
    <property type="entry name" value="ALPHA_BETA HYDROLASE FOLD-3 DOMAIN-CONTAINING PROTEIN-RELATED"/>
    <property type="match status" value="1"/>
</dbReference>
<keyword evidence="1 3" id="KW-0378">Hydrolase</keyword>
<dbReference type="InterPro" id="IPR013094">
    <property type="entry name" value="AB_hydrolase_3"/>
</dbReference>
<evidence type="ECO:0000313" key="4">
    <source>
        <dbReference type="Proteomes" id="UP000471672"/>
    </source>
</evidence>
<dbReference type="Proteomes" id="UP000471672">
    <property type="component" value="Unassembled WGS sequence"/>
</dbReference>
<gene>
    <name evidence="3" type="ORF">GYH36_01580</name>
</gene>
<evidence type="ECO:0000259" key="2">
    <source>
        <dbReference type="Pfam" id="PF07859"/>
    </source>
</evidence>
<accession>A0ABX0BB43</accession>
<keyword evidence="4" id="KW-1185">Reference proteome</keyword>
<dbReference type="InterPro" id="IPR050300">
    <property type="entry name" value="GDXG_lipolytic_enzyme"/>
</dbReference>
<dbReference type="GO" id="GO:0016787">
    <property type="term" value="F:hydrolase activity"/>
    <property type="evidence" value="ECO:0007669"/>
    <property type="project" value="UniProtKB-KW"/>
</dbReference>
<dbReference type="Pfam" id="PF07859">
    <property type="entry name" value="Abhydrolase_3"/>
    <property type="match status" value="1"/>
</dbReference>
<proteinExistence type="predicted"/>
<protein>
    <submittedName>
        <fullName evidence="3">Alpha/beta hydrolase</fullName>
    </submittedName>
</protein>
<dbReference type="GeneID" id="32509881"/>